<reference evidence="2" key="2">
    <citation type="submission" date="2020-09" db="EMBL/GenBank/DDBJ databases">
        <authorList>
            <person name="Sun Q."/>
            <person name="Zhou Y."/>
        </authorList>
    </citation>
    <scope>NUCLEOTIDE SEQUENCE</scope>
    <source>
        <strain evidence="2">CGMCC 1.15478</strain>
    </source>
</reference>
<accession>A0A916XAT9</accession>
<gene>
    <name evidence="2" type="ORF">GCM10011410_07060</name>
</gene>
<comment type="caution">
    <text evidence="2">The sequence shown here is derived from an EMBL/GenBank/DDBJ whole genome shotgun (WGS) entry which is preliminary data.</text>
</comment>
<keyword evidence="3" id="KW-1185">Reference proteome</keyword>
<proteinExistence type="predicted"/>
<dbReference type="Proteomes" id="UP000641514">
    <property type="component" value="Unassembled WGS sequence"/>
</dbReference>
<evidence type="ECO:0000313" key="3">
    <source>
        <dbReference type="Proteomes" id="UP000641514"/>
    </source>
</evidence>
<dbReference type="EMBL" id="BMJH01000001">
    <property type="protein sequence ID" value="GGC57106.1"/>
    <property type="molecule type" value="Genomic_DNA"/>
</dbReference>
<feature type="transmembrane region" description="Helical" evidence="1">
    <location>
        <begin position="46"/>
        <end position="66"/>
    </location>
</feature>
<keyword evidence="1" id="KW-0472">Membrane</keyword>
<sequence length="103" mass="11085">MGEVSKQLGLSKSTFARTLQVLIGFVAGASSWALSARALYELGMQTSWYSVFGISTLACVAIAAAIKLWFPQFSLLAWSFLLGAVTWIALVSVVVYQFSSVTP</sequence>
<organism evidence="2 3">
    <name type="scientific">Hoyosella rhizosphaerae</name>
    <dbReference type="NCBI Taxonomy" id="1755582"/>
    <lineage>
        <taxon>Bacteria</taxon>
        <taxon>Bacillati</taxon>
        <taxon>Actinomycetota</taxon>
        <taxon>Actinomycetes</taxon>
        <taxon>Mycobacteriales</taxon>
        <taxon>Hoyosellaceae</taxon>
        <taxon>Hoyosella</taxon>
    </lineage>
</organism>
<feature type="transmembrane region" description="Helical" evidence="1">
    <location>
        <begin position="21"/>
        <end position="40"/>
    </location>
</feature>
<reference evidence="2" key="1">
    <citation type="journal article" date="2014" name="Int. J. Syst. Evol. Microbiol.">
        <title>Complete genome sequence of Corynebacterium casei LMG S-19264T (=DSM 44701T), isolated from a smear-ripened cheese.</title>
        <authorList>
            <consortium name="US DOE Joint Genome Institute (JGI-PGF)"/>
            <person name="Walter F."/>
            <person name="Albersmeier A."/>
            <person name="Kalinowski J."/>
            <person name="Ruckert C."/>
        </authorList>
    </citation>
    <scope>NUCLEOTIDE SEQUENCE</scope>
    <source>
        <strain evidence="2">CGMCC 1.15478</strain>
    </source>
</reference>
<protein>
    <submittedName>
        <fullName evidence="2">Uncharacterized protein</fullName>
    </submittedName>
</protein>
<name>A0A916XAT9_9ACTN</name>
<feature type="transmembrane region" description="Helical" evidence="1">
    <location>
        <begin position="73"/>
        <end position="98"/>
    </location>
</feature>
<evidence type="ECO:0000256" key="1">
    <source>
        <dbReference type="SAM" id="Phobius"/>
    </source>
</evidence>
<keyword evidence="1" id="KW-1133">Transmembrane helix</keyword>
<dbReference type="AlphaFoldDB" id="A0A916XAT9"/>
<evidence type="ECO:0000313" key="2">
    <source>
        <dbReference type="EMBL" id="GGC57106.1"/>
    </source>
</evidence>
<keyword evidence="1" id="KW-0812">Transmembrane</keyword>